<evidence type="ECO:0000313" key="1">
    <source>
        <dbReference type="EMBL" id="CAD8200541.1"/>
    </source>
</evidence>
<reference evidence="1" key="1">
    <citation type="submission" date="2021-01" db="EMBL/GenBank/DDBJ databases">
        <authorList>
            <consortium name="Genoscope - CEA"/>
            <person name="William W."/>
        </authorList>
    </citation>
    <scope>NUCLEOTIDE SEQUENCE</scope>
</reference>
<organism evidence="1 2">
    <name type="scientific">Paramecium octaurelia</name>
    <dbReference type="NCBI Taxonomy" id="43137"/>
    <lineage>
        <taxon>Eukaryota</taxon>
        <taxon>Sar</taxon>
        <taxon>Alveolata</taxon>
        <taxon>Ciliophora</taxon>
        <taxon>Intramacronucleata</taxon>
        <taxon>Oligohymenophorea</taxon>
        <taxon>Peniculida</taxon>
        <taxon>Parameciidae</taxon>
        <taxon>Paramecium</taxon>
    </lineage>
</organism>
<gene>
    <name evidence="1" type="ORF">POCTA_138.1.T1220073</name>
</gene>
<name>A0A8S1XHF6_PAROT</name>
<accession>A0A8S1XHF6</accession>
<dbReference type="Proteomes" id="UP000683925">
    <property type="component" value="Unassembled WGS sequence"/>
</dbReference>
<protein>
    <submittedName>
        <fullName evidence="1">Uncharacterized protein</fullName>
    </submittedName>
</protein>
<keyword evidence="2" id="KW-1185">Reference proteome</keyword>
<sequence length="112" mass="13532">MQIYKIDRFSQSSCICNFYKQTLQAIISLLYLIQHYMFSQNYKGYLLSAEFNLNTEIQLILTFVESLIEALKYFYLNCSMQLNNHNNFIQFKLEIKKRKHLLLNFKIQVRVD</sequence>
<evidence type="ECO:0000313" key="2">
    <source>
        <dbReference type="Proteomes" id="UP000683925"/>
    </source>
</evidence>
<dbReference type="AlphaFoldDB" id="A0A8S1XHF6"/>
<proteinExistence type="predicted"/>
<dbReference type="EMBL" id="CAJJDP010000122">
    <property type="protein sequence ID" value="CAD8200541.1"/>
    <property type="molecule type" value="Genomic_DNA"/>
</dbReference>
<dbReference type="OrthoDB" id="10461689at2759"/>
<comment type="caution">
    <text evidence="1">The sequence shown here is derived from an EMBL/GenBank/DDBJ whole genome shotgun (WGS) entry which is preliminary data.</text>
</comment>